<dbReference type="InterPro" id="IPR020845">
    <property type="entry name" value="AMP-binding_CS"/>
</dbReference>
<keyword evidence="2 5" id="KW-0436">Ligase</keyword>
<dbReference type="AlphaFoldDB" id="A0A0T6BSF8"/>
<comment type="pathway">
    <text evidence="5">Quinol/quinone metabolism; 1,4-dihydroxy-2-naphthoate biosynthesis; 1,4-dihydroxy-2-naphthoate from chorismate: step 5/7.</text>
</comment>
<evidence type="ECO:0000313" key="11">
    <source>
        <dbReference type="Proteomes" id="UP001341297"/>
    </source>
</evidence>
<evidence type="ECO:0000256" key="3">
    <source>
        <dbReference type="ARBA" id="ARBA00022741"/>
    </source>
</evidence>
<evidence type="ECO:0000256" key="5">
    <source>
        <dbReference type="HAMAP-Rule" id="MF_00731"/>
    </source>
</evidence>
<evidence type="ECO:0000313" key="8">
    <source>
        <dbReference type="EMBL" id="KRT94592.1"/>
    </source>
</evidence>
<reference evidence="9 11" key="3">
    <citation type="submission" date="2023-03" db="EMBL/GenBank/DDBJ databases">
        <title>Agriculturally important microbes genome sequencing.</title>
        <authorList>
            <person name="Dunlap C."/>
        </authorList>
    </citation>
    <scope>NUCLEOTIDE SEQUENCE [LARGE SCALE GENOMIC DNA]</scope>
    <source>
        <strain evidence="9 11">CBP-3203</strain>
    </source>
</reference>
<dbReference type="Gene3D" id="3.40.50.12780">
    <property type="entry name" value="N-terminal domain of ligase-like"/>
    <property type="match status" value="1"/>
</dbReference>
<dbReference type="EMBL" id="JARRTL010000010">
    <property type="protein sequence ID" value="MEC0485741.1"/>
    <property type="molecule type" value="Genomic_DNA"/>
</dbReference>
<dbReference type="GO" id="GO:0008756">
    <property type="term" value="F:o-succinylbenzoate-CoA ligase activity"/>
    <property type="evidence" value="ECO:0007669"/>
    <property type="project" value="UniProtKB-UniRule"/>
</dbReference>
<reference evidence="8 10" key="1">
    <citation type="journal article" date="2015" name="Int. J. Syst. Evol. Microbiol.">
        <title>Bacillus glycinifermentans sp. nov., isolated from fermented soybean paste.</title>
        <authorList>
            <person name="Kim S.J."/>
            <person name="Dunlap C.A."/>
            <person name="Kwon S.W."/>
            <person name="Rooney A.P."/>
        </authorList>
    </citation>
    <scope>NUCLEOTIDE SEQUENCE [LARGE SCALE GENOMIC DNA]</scope>
    <source>
        <strain evidence="8 10">GO-13</strain>
    </source>
</reference>
<organism evidence="8 10">
    <name type="scientific">Bacillus glycinifermentans</name>
    <dbReference type="NCBI Taxonomy" id="1664069"/>
    <lineage>
        <taxon>Bacteria</taxon>
        <taxon>Bacillati</taxon>
        <taxon>Bacillota</taxon>
        <taxon>Bacilli</taxon>
        <taxon>Bacillales</taxon>
        <taxon>Bacillaceae</taxon>
        <taxon>Bacillus</taxon>
    </lineage>
</organism>
<dbReference type="InterPro" id="IPR010192">
    <property type="entry name" value="MenE"/>
</dbReference>
<comment type="function">
    <text evidence="5">Converts 2-succinylbenzoate (OSB) to 2-succinylbenzoyl-CoA (OSB-CoA).</text>
</comment>
<comment type="similarity">
    <text evidence="5">Belongs to the ATP-dependent AMP-binding enzyme family. MenE subfamily.</text>
</comment>
<dbReference type="SUPFAM" id="SSF56801">
    <property type="entry name" value="Acetyl-CoA synthetase-like"/>
    <property type="match status" value="1"/>
</dbReference>
<keyword evidence="3 5" id="KW-0547">Nucleotide-binding</keyword>
<reference evidence="8" key="2">
    <citation type="submission" date="2015-10" db="EMBL/GenBank/DDBJ databases">
        <authorList>
            <person name="Gilbert D.G."/>
        </authorList>
    </citation>
    <scope>NUCLEOTIDE SEQUENCE</scope>
    <source>
        <strain evidence="8">GO-13</strain>
    </source>
</reference>
<dbReference type="PANTHER" id="PTHR43767:SF1">
    <property type="entry name" value="NONRIBOSOMAL PEPTIDE SYNTHASE PES1 (EUROFUNG)-RELATED"/>
    <property type="match status" value="1"/>
</dbReference>
<comment type="catalytic activity">
    <reaction evidence="5">
        <text>2-succinylbenzoate + ATP + CoA = 2-succinylbenzoyl-CoA + AMP + diphosphate</text>
        <dbReference type="Rhea" id="RHEA:17009"/>
        <dbReference type="ChEBI" id="CHEBI:18325"/>
        <dbReference type="ChEBI" id="CHEBI:30616"/>
        <dbReference type="ChEBI" id="CHEBI:33019"/>
        <dbReference type="ChEBI" id="CHEBI:57287"/>
        <dbReference type="ChEBI" id="CHEBI:57364"/>
        <dbReference type="ChEBI" id="CHEBI:456215"/>
        <dbReference type="EC" id="6.2.1.26"/>
    </reaction>
</comment>
<accession>A0A0T6BSF8</accession>
<dbReference type="InterPro" id="IPR045851">
    <property type="entry name" value="AMP-bd_C_sf"/>
</dbReference>
<name>A0A0T6BSF8_9BACI</name>
<keyword evidence="4 5" id="KW-0067">ATP-binding</keyword>
<evidence type="ECO:0000256" key="4">
    <source>
        <dbReference type="ARBA" id="ARBA00022840"/>
    </source>
</evidence>
<dbReference type="InterPro" id="IPR042099">
    <property type="entry name" value="ANL_N_sf"/>
</dbReference>
<protein>
    <recommendedName>
        <fullName evidence="5">2-succinylbenzoate--CoA ligase</fullName>
        <ecNumber evidence="5">6.2.1.26</ecNumber>
    </recommendedName>
    <alternativeName>
        <fullName evidence="5">o-succinylbenzoyl-CoA synthetase</fullName>
        <shortName evidence="5">OSB-CoA synthetase</shortName>
    </alternativeName>
</protein>
<dbReference type="Pfam" id="PF00501">
    <property type="entry name" value="AMP-binding"/>
    <property type="match status" value="1"/>
</dbReference>
<comment type="caution">
    <text evidence="8">The sequence shown here is derived from an EMBL/GenBank/DDBJ whole genome shotgun (WGS) entry which is preliminary data.</text>
</comment>
<feature type="domain" description="AMP-binding enzyme C-terminal" evidence="7">
    <location>
        <begin position="399"/>
        <end position="472"/>
    </location>
</feature>
<evidence type="ECO:0000256" key="2">
    <source>
        <dbReference type="ARBA" id="ARBA00022598"/>
    </source>
</evidence>
<dbReference type="InterPro" id="IPR025110">
    <property type="entry name" value="AMP-bd_C"/>
</dbReference>
<dbReference type="RefSeq" id="WP_048355291.1">
    <property type="nucleotide sequence ID" value="NZ_CP023481.1"/>
</dbReference>
<sequence>MLMDQPNWLKQRAELTPDRLALIQGNQQLTFLELYEEAKKMAAQLKNCSIGEGDTAAVLLTNRTEMVIAVHACFLLGVRLVLLNTKLSMAERMYQIEHSEAKLLITEQPFAEEHSQDPSVRTAQIEDIQTIKAEPLVKEADIHLDDTATIMYTSGTTGRPKGVMQTFANHYFSAVSSALNLGLAENERWLIALPLFHISGLSALFKSVIYGMAVVLHQKFDADDVLRSIKDHQVTVISVVQTMLSRLAARVDNCPESLRCLLLGGGPAPYALLEECKSKRLPVVQSYGMTETCSQVATLAPEYSMTKLGSAGKPLFASGIRIEKNGAPAENGEHGEICVKGPTVMKGYLKNEAANEESFNDGWFRTGDIGYLDDDGFLYVLDRRSDLIISGGENIYPAEVEAVLLAHPAVDEAGVRGADDETWGKVPHAYLVVNEPVEEQELIRFCKERLASYKVPKAFHVVRQLPRNASNKLMRHKL</sequence>
<proteinExistence type="inferred from homology"/>
<dbReference type="OrthoDB" id="9762242at2"/>
<evidence type="ECO:0000256" key="1">
    <source>
        <dbReference type="ARBA" id="ARBA00022428"/>
    </source>
</evidence>
<dbReference type="CDD" id="cd05912">
    <property type="entry name" value="OSB_CoA_lg"/>
    <property type="match status" value="1"/>
</dbReference>
<dbReference type="Pfam" id="PF13193">
    <property type="entry name" value="AMP-binding_C"/>
    <property type="match status" value="1"/>
</dbReference>
<dbReference type="PROSITE" id="PS00455">
    <property type="entry name" value="AMP_BINDING"/>
    <property type="match status" value="1"/>
</dbReference>
<keyword evidence="1 5" id="KW-0474">Menaquinone biosynthesis</keyword>
<dbReference type="STRING" id="1664069.BGLY_3636"/>
<dbReference type="UniPathway" id="UPA00079"/>
<dbReference type="GO" id="GO:0005524">
    <property type="term" value="F:ATP binding"/>
    <property type="evidence" value="ECO:0007669"/>
    <property type="project" value="UniProtKB-KW"/>
</dbReference>
<dbReference type="InterPro" id="IPR000873">
    <property type="entry name" value="AMP-dep_synth/lig_dom"/>
</dbReference>
<feature type="domain" description="AMP-dependent synthetase/ligase" evidence="6">
    <location>
        <begin position="10"/>
        <end position="349"/>
    </location>
</feature>
<evidence type="ECO:0000259" key="6">
    <source>
        <dbReference type="Pfam" id="PF00501"/>
    </source>
</evidence>
<comment type="pathway">
    <text evidence="5">Quinol/quinone metabolism; menaquinone biosynthesis.</text>
</comment>
<dbReference type="HAMAP" id="MF_00731">
    <property type="entry name" value="MenE"/>
    <property type="match status" value="1"/>
</dbReference>
<keyword evidence="11" id="KW-1185">Reference proteome</keyword>
<evidence type="ECO:0000259" key="7">
    <source>
        <dbReference type="Pfam" id="PF13193"/>
    </source>
</evidence>
<dbReference type="UniPathway" id="UPA01057">
    <property type="reaction ID" value="UER00166"/>
</dbReference>
<evidence type="ECO:0000313" key="10">
    <source>
        <dbReference type="Proteomes" id="UP000036168"/>
    </source>
</evidence>
<dbReference type="PANTHER" id="PTHR43767">
    <property type="entry name" value="LONG-CHAIN-FATTY-ACID--COA LIGASE"/>
    <property type="match status" value="1"/>
</dbReference>
<gene>
    <name evidence="5" type="primary">menE</name>
    <name evidence="8" type="ORF">AB447_213090</name>
    <name evidence="9" type="ORF">P8828_12935</name>
</gene>
<dbReference type="InterPro" id="IPR050237">
    <property type="entry name" value="ATP-dep_AMP-bd_enzyme"/>
</dbReference>
<dbReference type="NCBIfam" id="TIGR01923">
    <property type="entry name" value="menE"/>
    <property type="match status" value="1"/>
</dbReference>
<dbReference type="Gene3D" id="3.30.300.30">
    <property type="match status" value="1"/>
</dbReference>
<dbReference type="NCBIfam" id="NF002966">
    <property type="entry name" value="PRK03640.1"/>
    <property type="match status" value="1"/>
</dbReference>
<dbReference type="GO" id="GO:0009234">
    <property type="term" value="P:menaquinone biosynthetic process"/>
    <property type="evidence" value="ECO:0007669"/>
    <property type="project" value="UniProtKB-UniRule"/>
</dbReference>
<dbReference type="EMBL" id="LECW02000005">
    <property type="protein sequence ID" value="KRT94592.1"/>
    <property type="molecule type" value="Genomic_DNA"/>
</dbReference>
<dbReference type="EC" id="6.2.1.26" evidence="5"/>
<dbReference type="Proteomes" id="UP000036168">
    <property type="component" value="Unassembled WGS sequence"/>
</dbReference>
<dbReference type="Proteomes" id="UP001341297">
    <property type="component" value="Unassembled WGS sequence"/>
</dbReference>
<evidence type="ECO:0000313" key="9">
    <source>
        <dbReference type="EMBL" id="MEC0485741.1"/>
    </source>
</evidence>